<keyword evidence="1" id="KW-0472">Membrane</keyword>
<accession>A0A3M7I2X8</accession>
<evidence type="ECO:0000313" key="2">
    <source>
        <dbReference type="EMBL" id="RMZ19891.1"/>
    </source>
</evidence>
<comment type="caution">
    <text evidence="2">The sequence shown here is derived from an EMBL/GenBank/DDBJ whole genome shotgun (WGS) entry which is preliminary data.</text>
</comment>
<dbReference type="EMBL" id="QWIT01000909">
    <property type="protein sequence ID" value="RMZ19891.1"/>
    <property type="molecule type" value="Genomic_DNA"/>
</dbReference>
<evidence type="ECO:0000256" key="1">
    <source>
        <dbReference type="SAM" id="Phobius"/>
    </source>
</evidence>
<organism evidence="2 3">
    <name type="scientific">Hortaea werneckii</name>
    <name type="common">Black yeast</name>
    <name type="synonym">Cladosporium werneckii</name>
    <dbReference type="NCBI Taxonomy" id="91943"/>
    <lineage>
        <taxon>Eukaryota</taxon>
        <taxon>Fungi</taxon>
        <taxon>Dikarya</taxon>
        <taxon>Ascomycota</taxon>
        <taxon>Pezizomycotina</taxon>
        <taxon>Dothideomycetes</taxon>
        <taxon>Dothideomycetidae</taxon>
        <taxon>Mycosphaerellales</taxon>
        <taxon>Teratosphaeriaceae</taxon>
        <taxon>Hortaea</taxon>
    </lineage>
</organism>
<evidence type="ECO:0000313" key="3">
    <source>
        <dbReference type="Proteomes" id="UP000281677"/>
    </source>
</evidence>
<dbReference type="Proteomes" id="UP000281677">
    <property type="component" value="Unassembled WGS sequence"/>
</dbReference>
<feature type="transmembrane region" description="Helical" evidence="1">
    <location>
        <begin position="29"/>
        <end position="51"/>
    </location>
</feature>
<sequence>MDGIPTIDGHHHDGLYHSVVHDGSSVIDAGLVTSLLAICCLIIVFFTFNLFDDKHLDQLLTLPSERYVEIVVPENEETYPYRVFKSSSIRPPNVTVTGNGDQVADGLLFLTPKGRGKKGVNQTAPFAFDSDGELVFAANASYGVNDFNAQTYHGRPYLTFWQGKSTGNPTPGHGFGELVFLSDTYEEFSIDLHADINGTWAVDTPKKPGLPPGVIDFHEHSMTDQNRLLVTAFNNTPANLTSVGGPGDGWVSNSMFFEIDVRTGNITYQWSPLEHIPLNTSNMPVESYMGSGTQDAPWDFFHTNSVQAVGTEYFLISSRHMWSVYLISRHTGEVVSEFNGETGGEFGPVPEGGNFRWQHHARAHDVTSTGFYLSLFDNHAMKEDPDSKPSRGLMFYFALPMQAKKAPKLIGQYTVEGDEFMAPSQGSFHADLPPTDAQLVGYGQFPVAREFGRDGTLRWEARYGYHDYVSSYRAFKHPWHATPGSWDPSLVIEPVNGEEWSDGPQDFNAYVSWNGATDVQSWDVFAVENPDLQRRHGDHEGRYLGHAKRAGFETTLQVQLLGEECLRVEAVQDGKRVRASNIACRP</sequence>
<protein>
    <submittedName>
        <fullName evidence="2">Uncharacterized protein</fullName>
    </submittedName>
</protein>
<dbReference type="OrthoDB" id="5427350at2759"/>
<dbReference type="VEuPathDB" id="FungiDB:BTJ68_03128"/>
<proteinExistence type="predicted"/>
<dbReference type="PANTHER" id="PTHR35340:SF6">
    <property type="entry name" value="ASST-DOMAIN-CONTAINING PROTEIN"/>
    <property type="match status" value="1"/>
</dbReference>
<dbReference type="Pfam" id="PF14269">
    <property type="entry name" value="Arylsulfotran_2"/>
    <property type="match status" value="1"/>
</dbReference>
<dbReference type="InterPro" id="IPR039535">
    <property type="entry name" value="ASST-like"/>
</dbReference>
<gene>
    <name evidence="2" type="ORF">D0859_16112</name>
</gene>
<reference evidence="2 3" key="1">
    <citation type="journal article" date="2018" name="BMC Genomics">
        <title>Genomic evidence for intraspecific hybridization in a clonal and extremely halotolerant yeast.</title>
        <authorList>
            <person name="Gostincar C."/>
            <person name="Stajich J.E."/>
            <person name="Zupancic J."/>
            <person name="Zalar P."/>
            <person name="Gunde-Cimerman N."/>
        </authorList>
    </citation>
    <scope>NUCLEOTIDE SEQUENCE [LARGE SCALE GENOMIC DNA]</scope>
    <source>
        <strain evidence="2 3">EXF-120</strain>
    </source>
</reference>
<dbReference type="PANTHER" id="PTHR35340">
    <property type="entry name" value="PQQ ENZYME REPEAT PROTEIN-RELATED"/>
    <property type="match status" value="1"/>
</dbReference>
<dbReference type="AlphaFoldDB" id="A0A3M7I2X8"/>
<dbReference type="InterPro" id="IPR053143">
    <property type="entry name" value="Arylsulfate_ST"/>
</dbReference>
<keyword evidence="1" id="KW-1133">Transmembrane helix</keyword>
<name>A0A3M7I2X8_HORWE</name>
<keyword evidence="1" id="KW-0812">Transmembrane</keyword>